<evidence type="ECO:0000313" key="2">
    <source>
        <dbReference type="EMBL" id="KAK9866698.1"/>
    </source>
</evidence>
<organism evidence="2 3">
    <name type="scientific">Apatococcus fuscideae</name>
    <dbReference type="NCBI Taxonomy" id="2026836"/>
    <lineage>
        <taxon>Eukaryota</taxon>
        <taxon>Viridiplantae</taxon>
        <taxon>Chlorophyta</taxon>
        <taxon>core chlorophytes</taxon>
        <taxon>Trebouxiophyceae</taxon>
        <taxon>Chlorellales</taxon>
        <taxon>Chlorellaceae</taxon>
        <taxon>Apatococcus</taxon>
    </lineage>
</organism>
<feature type="region of interest" description="Disordered" evidence="1">
    <location>
        <begin position="128"/>
        <end position="148"/>
    </location>
</feature>
<proteinExistence type="predicted"/>
<accession>A0AAW1TD10</accession>
<feature type="region of interest" description="Disordered" evidence="1">
    <location>
        <begin position="84"/>
        <end position="106"/>
    </location>
</feature>
<sequence>MTELTTYAVIATKLANIGYTGSLTGPTIGGGKGPDCFHHSSTHETLRVAVRGRDQAGDGRDVPHPGSLPPTWMACKGHALQMAAQQVPRSAPGCEHPASPTASDAASSYKDSASYLFGQLLPYQHTSPHWKSMASPRSSSPLAAAVSP</sequence>
<evidence type="ECO:0000313" key="3">
    <source>
        <dbReference type="Proteomes" id="UP001485043"/>
    </source>
</evidence>
<evidence type="ECO:0000256" key="1">
    <source>
        <dbReference type="SAM" id="MobiDB-lite"/>
    </source>
</evidence>
<feature type="compositionally biased region" description="Low complexity" evidence="1">
    <location>
        <begin position="97"/>
        <end position="106"/>
    </location>
</feature>
<dbReference type="Proteomes" id="UP001485043">
    <property type="component" value="Unassembled WGS sequence"/>
</dbReference>
<feature type="compositionally biased region" description="Low complexity" evidence="1">
    <location>
        <begin position="132"/>
        <end position="148"/>
    </location>
</feature>
<protein>
    <submittedName>
        <fullName evidence="2">Uncharacterized protein</fullName>
    </submittedName>
</protein>
<gene>
    <name evidence="2" type="ORF">WJX84_000808</name>
</gene>
<comment type="caution">
    <text evidence="2">The sequence shown here is derived from an EMBL/GenBank/DDBJ whole genome shotgun (WGS) entry which is preliminary data.</text>
</comment>
<keyword evidence="3" id="KW-1185">Reference proteome</keyword>
<dbReference type="EMBL" id="JALJOV010000139">
    <property type="protein sequence ID" value="KAK9866698.1"/>
    <property type="molecule type" value="Genomic_DNA"/>
</dbReference>
<name>A0AAW1TD10_9CHLO</name>
<dbReference type="AlphaFoldDB" id="A0AAW1TD10"/>
<reference evidence="2 3" key="1">
    <citation type="journal article" date="2024" name="Nat. Commun.">
        <title>Phylogenomics reveals the evolutionary origins of lichenization in chlorophyte algae.</title>
        <authorList>
            <person name="Puginier C."/>
            <person name="Libourel C."/>
            <person name="Otte J."/>
            <person name="Skaloud P."/>
            <person name="Haon M."/>
            <person name="Grisel S."/>
            <person name="Petersen M."/>
            <person name="Berrin J.G."/>
            <person name="Delaux P.M."/>
            <person name="Dal Grande F."/>
            <person name="Keller J."/>
        </authorList>
    </citation>
    <scope>NUCLEOTIDE SEQUENCE [LARGE SCALE GENOMIC DNA]</scope>
    <source>
        <strain evidence="2 3">SAG 2523</strain>
    </source>
</reference>